<organism evidence="1">
    <name type="scientific">Leptocylindrus danicus</name>
    <dbReference type="NCBI Taxonomy" id="163516"/>
    <lineage>
        <taxon>Eukaryota</taxon>
        <taxon>Sar</taxon>
        <taxon>Stramenopiles</taxon>
        <taxon>Ochrophyta</taxon>
        <taxon>Bacillariophyta</taxon>
        <taxon>Coscinodiscophyceae</taxon>
        <taxon>Chaetocerotophycidae</taxon>
        <taxon>Leptocylindrales</taxon>
        <taxon>Leptocylindraceae</taxon>
        <taxon>Leptocylindrus</taxon>
    </lineage>
</organism>
<sequence length="285" mass="32270">MPSMLPRRNTTPKRLTGKGILRDCNCLKKISSVRDMGQLSCGIEATALFLEILALFDATVLSSTGEYEIASTFHNVVSITCAHSRSNLAKACAISFAARGKKLGYSALFQRIWGAYLNSANHGQSDALLRMYSELVVDCAIFDSDENMFWTAVKPLLERAKCLVLLKESDANNVCCVSLIRTVGYIFTHRHYRFTRDCIYYQVLSEIFARKDLWMNNHSIPLEERIELSYSLRSAGILSLLHANGDLPQTEGDVDERWPFEKRSRLTAFAMDIPYFRTLLSVRKD</sequence>
<accession>A0A7S2PLF2</accession>
<dbReference type="EMBL" id="HBGY01028602">
    <property type="protein sequence ID" value="CAD9604094.1"/>
    <property type="molecule type" value="Transcribed_RNA"/>
</dbReference>
<reference evidence="1" key="1">
    <citation type="submission" date="2021-01" db="EMBL/GenBank/DDBJ databases">
        <authorList>
            <person name="Corre E."/>
            <person name="Pelletier E."/>
            <person name="Niang G."/>
            <person name="Scheremetjew M."/>
            <person name="Finn R."/>
            <person name="Kale V."/>
            <person name="Holt S."/>
            <person name="Cochrane G."/>
            <person name="Meng A."/>
            <person name="Brown T."/>
            <person name="Cohen L."/>
        </authorList>
    </citation>
    <scope>NUCLEOTIDE SEQUENCE</scope>
    <source>
        <strain evidence="1">B650</strain>
    </source>
</reference>
<proteinExistence type="predicted"/>
<name>A0A7S2PLF2_9STRA</name>
<gene>
    <name evidence="1" type="ORF">LDAN0321_LOCUS17679</name>
</gene>
<evidence type="ECO:0000313" key="1">
    <source>
        <dbReference type="EMBL" id="CAD9604094.1"/>
    </source>
</evidence>
<dbReference type="AlphaFoldDB" id="A0A7S2PLF2"/>
<protein>
    <submittedName>
        <fullName evidence="1">Uncharacterized protein</fullName>
    </submittedName>
</protein>